<name>A0ABP4XS08_9ACTN</name>
<accession>A0ABP4XS08</accession>
<feature type="region of interest" description="Disordered" evidence="1">
    <location>
        <begin position="190"/>
        <end position="214"/>
    </location>
</feature>
<protein>
    <submittedName>
        <fullName evidence="2">DUF3156 family protein</fullName>
    </submittedName>
</protein>
<comment type="caution">
    <text evidence="2">The sequence shown here is derived from an EMBL/GenBank/DDBJ whole genome shotgun (WGS) entry which is preliminary data.</text>
</comment>
<evidence type="ECO:0000313" key="2">
    <source>
        <dbReference type="EMBL" id="GAA1792481.1"/>
    </source>
</evidence>
<sequence>MVDPSRTGHDAVAALLTALTELDGAGQAGPPGRAQLLAALAALHEVRALLDVWEPRLIGAARAAGVNWADIAPALGVASRQAAERRYLRLREPALDDHPTQDRRVLAERDRRAGARAVGAWARENGADLRQLAGQITALTDLGPAAQPSLDRLYEALGRGDVADLLPLLDDTHEHLTGAHAHLAEQVRAVHDDTDQVRRTTARQRARRHDPPAD</sequence>
<dbReference type="Proteomes" id="UP001500218">
    <property type="component" value="Unassembled WGS sequence"/>
</dbReference>
<keyword evidence="3" id="KW-1185">Reference proteome</keyword>
<gene>
    <name evidence="2" type="ORF">GCM10009682_13010</name>
</gene>
<reference evidence="3" key="1">
    <citation type="journal article" date="2019" name="Int. J. Syst. Evol. Microbiol.">
        <title>The Global Catalogue of Microorganisms (GCM) 10K type strain sequencing project: providing services to taxonomists for standard genome sequencing and annotation.</title>
        <authorList>
            <consortium name="The Broad Institute Genomics Platform"/>
            <consortium name="The Broad Institute Genome Sequencing Center for Infectious Disease"/>
            <person name="Wu L."/>
            <person name="Ma J."/>
        </authorList>
    </citation>
    <scope>NUCLEOTIDE SEQUENCE [LARGE SCALE GENOMIC DNA]</scope>
    <source>
        <strain evidence="3">JCM 13250</strain>
    </source>
</reference>
<dbReference type="EMBL" id="BAAALT010000032">
    <property type="protein sequence ID" value="GAA1792481.1"/>
    <property type="molecule type" value="Genomic_DNA"/>
</dbReference>
<organism evidence="2 3">
    <name type="scientific">Luedemannella flava</name>
    <dbReference type="NCBI Taxonomy" id="349316"/>
    <lineage>
        <taxon>Bacteria</taxon>
        <taxon>Bacillati</taxon>
        <taxon>Actinomycetota</taxon>
        <taxon>Actinomycetes</taxon>
        <taxon>Micromonosporales</taxon>
        <taxon>Micromonosporaceae</taxon>
        <taxon>Luedemannella</taxon>
    </lineage>
</organism>
<evidence type="ECO:0000256" key="1">
    <source>
        <dbReference type="SAM" id="MobiDB-lite"/>
    </source>
</evidence>
<proteinExistence type="predicted"/>
<evidence type="ECO:0000313" key="3">
    <source>
        <dbReference type="Proteomes" id="UP001500218"/>
    </source>
</evidence>